<evidence type="ECO:0000313" key="3">
    <source>
        <dbReference type="Proteomes" id="UP000316626"/>
    </source>
</evidence>
<reference evidence="2 3" key="1">
    <citation type="submission" date="2019-06" db="EMBL/GenBank/DDBJ databases">
        <title>Psychrobacillus vulpis sp. nov., a new species isolated from feces of a red fox that inhabits in The Tablas de Daimiel Natural Park, Albacete, Spain.</title>
        <authorList>
            <person name="Rodriguez M."/>
            <person name="Reina J.C."/>
            <person name="Bejar V."/>
            <person name="Llamas I."/>
        </authorList>
    </citation>
    <scope>NUCLEOTIDE SEQUENCE [LARGE SCALE GENOMIC DNA]</scope>
    <source>
        <strain evidence="2 3">Z8</strain>
    </source>
</reference>
<evidence type="ECO:0000313" key="2">
    <source>
        <dbReference type="EMBL" id="TQR21767.1"/>
    </source>
</evidence>
<evidence type="ECO:0000259" key="1">
    <source>
        <dbReference type="PROSITE" id="PS50965"/>
    </source>
</evidence>
<proteinExistence type="predicted"/>
<keyword evidence="3" id="KW-1185">Reference proteome</keyword>
<gene>
    <name evidence="2" type="ORF">FG384_02115</name>
</gene>
<dbReference type="EMBL" id="VDGI01000001">
    <property type="protein sequence ID" value="TQR21767.1"/>
    <property type="molecule type" value="Genomic_DNA"/>
</dbReference>
<name>A0A544TWE4_9BACI</name>
<dbReference type="Proteomes" id="UP000316626">
    <property type="component" value="Unassembled WGS sequence"/>
</dbReference>
<dbReference type="InterPro" id="IPR011528">
    <property type="entry name" value="NERD"/>
</dbReference>
<sequence length="315" mass="37535">MNTEKPFENHYVLLKRIPDLHKKAESIRDNISRMEAGLRGETRLLQKLLELRLPCQFKIYSNVRLQMDDWRVQIDCLILTDRCCIVLESKNIYGDLYFDAESEDFYRQDENQLETSYPNPYYQFMKHLRFLKEWLRIDFPEIKLTGAVVMTPRFCRIRKKPAHYPIYKLESIIEKIIDMYSGYPSPLLSETKFHALDQMIIKKQSSFTFPPLCEFYQIAPKDLIPGVECPHCGLFGMIRFPRTWTCPNCKKNSMYAHVKTIHDYFLLIKNYISNREFREFCGVDSIYTASRMLKKMNLQSNRGGAWTYYSPKKDR</sequence>
<dbReference type="OrthoDB" id="569879at2"/>
<organism evidence="2 3">
    <name type="scientific">Psychrobacillus vulpis</name>
    <dbReference type="NCBI Taxonomy" id="2325572"/>
    <lineage>
        <taxon>Bacteria</taxon>
        <taxon>Bacillati</taxon>
        <taxon>Bacillota</taxon>
        <taxon>Bacilli</taxon>
        <taxon>Bacillales</taxon>
        <taxon>Bacillaceae</taxon>
        <taxon>Psychrobacillus</taxon>
    </lineage>
</organism>
<feature type="domain" description="NERD" evidence="1">
    <location>
        <begin position="36"/>
        <end position="154"/>
    </location>
</feature>
<dbReference type="PROSITE" id="PS50965">
    <property type="entry name" value="NERD"/>
    <property type="match status" value="1"/>
</dbReference>
<dbReference type="AlphaFoldDB" id="A0A544TWE4"/>
<protein>
    <submittedName>
        <fullName evidence="2">NERD domain-containing protein</fullName>
    </submittedName>
</protein>
<comment type="caution">
    <text evidence="2">The sequence shown here is derived from an EMBL/GenBank/DDBJ whole genome shotgun (WGS) entry which is preliminary data.</text>
</comment>
<dbReference type="Pfam" id="PF08378">
    <property type="entry name" value="NERD"/>
    <property type="match status" value="1"/>
</dbReference>
<accession>A0A544TWE4</accession>
<dbReference type="RefSeq" id="WP_142640893.1">
    <property type="nucleotide sequence ID" value="NZ_VDGI01000001.1"/>
</dbReference>